<gene>
    <name evidence="1" type="ORF">MCHLO_10337</name>
</gene>
<organism evidence="1 2">
    <name type="scientific">Mycena chlorophos</name>
    <name type="common">Agaric fungus</name>
    <name type="synonym">Agaricus chlorophos</name>
    <dbReference type="NCBI Taxonomy" id="658473"/>
    <lineage>
        <taxon>Eukaryota</taxon>
        <taxon>Fungi</taxon>
        <taxon>Dikarya</taxon>
        <taxon>Basidiomycota</taxon>
        <taxon>Agaricomycotina</taxon>
        <taxon>Agaricomycetes</taxon>
        <taxon>Agaricomycetidae</taxon>
        <taxon>Agaricales</taxon>
        <taxon>Marasmiineae</taxon>
        <taxon>Mycenaceae</taxon>
        <taxon>Mycena</taxon>
    </lineage>
</organism>
<dbReference type="EMBL" id="DF848295">
    <property type="protein sequence ID" value="GAT53388.1"/>
    <property type="molecule type" value="Genomic_DNA"/>
</dbReference>
<evidence type="ECO:0000313" key="1">
    <source>
        <dbReference type="EMBL" id="GAT53388.1"/>
    </source>
</evidence>
<accession>A0ABQ0LQJ4</accession>
<dbReference type="Proteomes" id="UP000815677">
    <property type="component" value="Unassembled WGS sequence"/>
</dbReference>
<reference evidence="1" key="1">
    <citation type="submission" date="2014-09" db="EMBL/GenBank/DDBJ databases">
        <title>Genome sequence of the luminous mushroom Mycena chlorophos for searching fungal bioluminescence genes.</title>
        <authorList>
            <person name="Tanaka Y."/>
            <person name="Kasuga D."/>
            <person name="Oba Y."/>
            <person name="Hase S."/>
            <person name="Sato K."/>
            <person name="Oba Y."/>
            <person name="Sakakibara Y."/>
        </authorList>
    </citation>
    <scope>NUCLEOTIDE SEQUENCE</scope>
</reference>
<protein>
    <submittedName>
        <fullName evidence="1">Uncharacterized protein</fullName>
    </submittedName>
</protein>
<keyword evidence="2" id="KW-1185">Reference proteome</keyword>
<sequence>FQADVRGDWDHREGWQSEQGLWWWVGVEDSGPGSGDVRFLST</sequence>
<name>A0ABQ0LQJ4_MYCCL</name>
<feature type="non-terminal residue" evidence="1">
    <location>
        <position position="1"/>
    </location>
</feature>
<evidence type="ECO:0000313" key="2">
    <source>
        <dbReference type="Proteomes" id="UP000815677"/>
    </source>
</evidence>
<proteinExistence type="predicted"/>